<protein>
    <recommendedName>
        <fullName evidence="2">Inhibitor of growth protein N-terminal histone-binding domain-containing protein</fullName>
    </recommendedName>
</protein>
<feature type="compositionally biased region" description="Low complexity" evidence="1">
    <location>
        <begin position="655"/>
        <end position="670"/>
    </location>
</feature>
<comment type="caution">
    <text evidence="3">The sequence shown here is derived from an EMBL/GenBank/DDBJ whole genome shotgun (WGS) entry which is preliminary data.</text>
</comment>
<feature type="compositionally biased region" description="Low complexity" evidence="1">
    <location>
        <begin position="810"/>
        <end position="820"/>
    </location>
</feature>
<gene>
    <name evidence="3" type="ORF">TD95_003723</name>
</gene>
<feature type="region of interest" description="Disordered" evidence="1">
    <location>
        <begin position="400"/>
        <end position="863"/>
    </location>
</feature>
<evidence type="ECO:0000313" key="3">
    <source>
        <dbReference type="EMBL" id="KKA28186.1"/>
    </source>
</evidence>
<dbReference type="Gene3D" id="6.10.140.1740">
    <property type="match status" value="1"/>
</dbReference>
<feature type="domain" description="Inhibitor of growth protein N-terminal histone-binding" evidence="2">
    <location>
        <begin position="73"/>
        <end position="175"/>
    </location>
</feature>
<dbReference type="OrthoDB" id="5411773at2759"/>
<dbReference type="Proteomes" id="UP000033483">
    <property type="component" value="Unassembled WGS sequence"/>
</dbReference>
<feature type="compositionally biased region" description="Pro residues" evidence="1">
    <location>
        <begin position="252"/>
        <end position="264"/>
    </location>
</feature>
<evidence type="ECO:0000256" key="1">
    <source>
        <dbReference type="SAM" id="MobiDB-lite"/>
    </source>
</evidence>
<feature type="compositionally biased region" description="Basic and acidic residues" evidence="1">
    <location>
        <begin position="420"/>
        <end position="449"/>
    </location>
</feature>
<feature type="compositionally biased region" description="Low complexity" evidence="1">
    <location>
        <begin position="755"/>
        <end position="775"/>
    </location>
</feature>
<evidence type="ECO:0000259" key="2">
    <source>
        <dbReference type="SMART" id="SM01408"/>
    </source>
</evidence>
<feature type="compositionally biased region" description="Acidic residues" evidence="1">
    <location>
        <begin position="847"/>
        <end position="856"/>
    </location>
</feature>
<accession>A0A0F4ZDH9</accession>
<dbReference type="PANTHER" id="PTHR48125:SF10">
    <property type="entry name" value="OS12G0136300 PROTEIN"/>
    <property type="match status" value="1"/>
</dbReference>
<feature type="compositionally biased region" description="Low complexity" evidence="1">
    <location>
        <begin position="489"/>
        <end position="523"/>
    </location>
</feature>
<feature type="compositionally biased region" description="Basic residues" evidence="1">
    <location>
        <begin position="798"/>
        <end position="809"/>
    </location>
</feature>
<feature type="region of interest" description="Disordered" evidence="1">
    <location>
        <begin position="1"/>
        <end position="54"/>
    </location>
</feature>
<dbReference type="EMBL" id="LAEV01001407">
    <property type="protein sequence ID" value="KKA28186.1"/>
    <property type="molecule type" value="Genomic_DNA"/>
</dbReference>
<feature type="compositionally biased region" description="Basic and acidic residues" evidence="1">
    <location>
        <begin position="837"/>
        <end position="846"/>
    </location>
</feature>
<evidence type="ECO:0000313" key="4">
    <source>
        <dbReference type="Proteomes" id="UP000033483"/>
    </source>
</evidence>
<organism evidence="3 4">
    <name type="scientific">Thielaviopsis punctulata</name>
    <dbReference type="NCBI Taxonomy" id="72032"/>
    <lineage>
        <taxon>Eukaryota</taxon>
        <taxon>Fungi</taxon>
        <taxon>Dikarya</taxon>
        <taxon>Ascomycota</taxon>
        <taxon>Pezizomycotina</taxon>
        <taxon>Sordariomycetes</taxon>
        <taxon>Hypocreomycetidae</taxon>
        <taxon>Microascales</taxon>
        <taxon>Ceratocystidaceae</taxon>
        <taxon>Thielaviopsis</taxon>
    </lineage>
</organism>
<feature type="compositionally biased region" description="Basic residues" evidence="1">
    <location>
        <begin position="203"/>
        <end position="218"/>
    </location>
</feature>
<sequence length="886" mass="91986">MTSSPHHAVLGPAPADTTGPESTVEARTETEAYVDAGAVSPRSKSGTEPSAARSFRESLEAMDMRTDPDAQATVTDFLDFTDHLPSDLIRSLTLIGKLDDTYIESSQTVNSLATKWAALPSQADSDADAPDIRAELSDKMNLALRARIHSHAEAVRMAENVNRHHARAQTLLAKLKAMLDNYPSPEDQEKSPVTAVKSLPVPKKTHKHDPNKPKKTRAPKIIIPGEVLAPYELDDESSASDTGSDSGSDSEPPAPLKPITPPPIVRHRHTGRLGRPPNPALLLTSTTPAIAAAAAAAVGMAAPPPTNAPPGSPDAPWLRLTPFELAKLRKRMKKNATWSPSETMIARELNNLGRGPEAYRLAKQKALEEGRPFDELTPAGSVQAAPPVPAVQPATTNTAMAVDAPKDAPQTSQDAMQVDDAMKLDRDAMAKRAAEEAEESERKMGEIARRLMPSTPTPESGRAKTTQRSAGKRKRAMGEDEASETPENSAEASTKSSAAAATSTIGNANVATPAASTAASAAATRKRVKTETPIPPPKISLNGPETKRAITPVPQPVLQSTTPVPPPVHGTIQGSDGGVKAKSMSPSHAMPAQGTIVKTEAVPRKSTTPILPPTRDLGRRETRADTGKNALDVEDAGAAAETAPPPENHVAKRLSLPPSRNTTPRSTPAPEAARTPGSRGNAQGPDSQLGVPVSAAGERQRRISATRGTPGATEGEDGQVSGGAAAGASTTTTTTTSTATGPTATTNGKGAVEGAAAIAATAAAAASAPAAAVAATGLGQRAKRPANTTSSGDNSAVGKRKGATRKKARTAATAAAASTAAPPPPPPTTMTTTTAGNKKEKEKEKADEEEVDEDGVPIDPNEPRYYCRKQLNIGEKGEVTSRGVKT</sequence>
<proteinExistence type="predicted"/>
<keyword evidence="4" id="KW-1185">Reference proteome</keyword>
<dbReference type="SMART" id="SM01408">
    <property type="entry name" value="ING"/>
    <property type="match status" value="1"/>
</dbReference>
<feature type="compositionally biased region" description="Basic and acidic residues" evidence="1">
    <location>
        <begin position="616"/>
        <end position="626"/>
    </location>
</feature>
<name>A0A0F4ZDH9_9PEZI</name>
<feature type="region of interest" description="Disordered" evidence="1">
    <location>
        <begin position="182"/>
        <end position="282"/>
    </location>
</feature>
<dbReference type="PANTHER" id="PTHR48125">
    <property type="entry name" value="LP07818P1"/>
    <property type="match status" value="1"/>
</dbReference>
<dbReference type="AlphaFoldDB" id="A0A0F4ZDH9"/>
<reference evidence="3 4" key="1">
    <citation type="submission" date="2015-03" db="EMBL/GenBank/DDBJ databases">
        <authorList>
            <person name="Radwan O."/>
            <person name="Al-Naeli F.A."/>
            <person name="Rendon G.A."/>
            <person name="Fields C."/>
        </authorList>
    </citation>
    <scope>NUCLEOTIDE SEQUENCE [LARGE SCALE GENOMIC DNA]</scope>
    <source>
        <strain evidence="3">CR-DP1</strain>
    </source>
</reference>
<feature type="compositionally biased region" description="Low complexity" evidence="1">
    <location>
        <begin position="239"/>
        <end position="251"/>
    </location>
</feature>
<feature type="compositionally biased region" description="Low complexity" evidence="1">
    <location>
        <begin position="726"/>
        <end position="746"/>
    </location>
</feature>
<dbReference type="InterPro" id="IPR024610">
    <property type="entry name" value="ING_N_histone-binding"/>
</dbReference>
<dbReference type="GO" id="GO:0000785">
    <property type="term" value="C:chromatin"/>
    <property type="evidence" value="ECO:0007669"/>
    <property type="project" value="UniProtKB-ARBA"/>
</dbReference>